<sequence>MTEIVAEQREVTDFRFRQLRRVRILSEEDCKFTAAGNLITSSSRFGLIFVGFHKGFKVLKLDDILSIDADKDKARIECEEYPCIKVDLQKQPVHLALSSDNMTLAVCVTKNDYPFALMYDIRSFADMACTAQPFTEVRLSATPGITVRNLTWNPSVVEMFAVCLSDGSLGIYELSDMILKINAVLPAQTNVTAVCWSPKGKQLVAGKKNGSLTQYKPTLQEAKSIAVPPLFENPVSVLEISWLIPTVFAVSFIPVGNTEDKTVSLVIISIPKGSQPNYINFGDVCLEGGDQQAPCYWMFHQPDWGILICASSKAVETAVLGCKPDNKAFWEQWVLDGSGRAELPLVKNNETYPLGLTVITSAQRQITVSDTESYPPMPILFLLSTNGLLCPFHMLNTANGATSQVNPPEILLKEGERKPKAISQPSSVFASTPVLPSSKQTMTNFTTPKSNLIEKFNQTMPGQTPLVSSCTVQQHSSVPIESGQQKPSFSYTAQQQLTVPTGDCQQKPFTLTSQQQLPVSTGGSQQKTMFVFGEGQQLPVTCSVSQQQQTFPSSLVQQKTLSESKEQWPTAPNNHTQQKTQSISDSGEQWTKVPTSNDCQVPVLSTQVNSGTVVRPLFQPSSGSSSQAVNKSMLIQDQKNSNLSFDVQNTSEKLPTLVSSNVSDVKITSTLSSTVETSNELKEREKHAAETYKAAILEEIKEFQLELTSCCKRLSKCQFEVGKKEEMGVLYEKTQEMETFCSQMKGTMESLNSDIHSLKSLTLECFAMVEEGRSRNLRNKDPKYISLLRSRDLDPFSNRRLQEIRRFQQYFETQLNEINRQLDQEWHDFLGNKKHQSRYKLQLPTIQTVYRAVTNNENLLFNLQKVVDQLTAQVKDIKINGHSSRHRPHTTLLSQFNVTSPPQFKNGNDELSALADAFLVTKLNDEDSSDKQNITQPTVKCLSPQKQAMLREVLSQRQVTSVRTTPLKDFAESRLISKLALLKKEERKTVSESTKLESPTSTTKSSLPEQESATAVSPTKPLPSCTEPTSTSQLVLATRTQPTQKEPDIPSMPVAITIQSQVQPDISAIRTISTLKEPTAAPVCLSSSLNNQVLTPVRPQVTRPTPPSTVGIEVRAPAQPTTNMQSIQIAPPAIKASPVPTTSKGFLEVSSMKSEAESSVSVPASFSVTGTLATSREHVDSTVSKPLNIATAGQPLGFSFGSVGVKTQPVITLKSVNTSEPVTTMSDKPTQCLQNKEQIPSFVKTVDTSTPVTKQVFRFSMPPTTSSTTSSPFSFGSSSGFSFKLPDSLTGGSISTGKPATLTSIPASSIVAPTPMTTSATSFTFKLPEPFTAVSDQESRTKSSEAPQSILDSSLVEENEANNKDKNETDIKVIEVSFGKSDKPDISVSSKATIPSFLSTTTASAGSAFKSILPSNVSGVKSASVSETSAFSFSLPKTQAESIAETSLTLTSDSKPVFGTTTSPATSISKPFLGSTAVPPVTISKPVFGSGTEDVRNAEKPAVCQDAGVTKSDIGNVQSIITVLTSSPSASDTSSSVSTTFANSAVSAVSLTTVPSVLTLSESNVSSSTTTASTLQSTVTTGSSLFGKPIFGQSPTFAPTFGLTTSSSSGPSFGQTTSSSGNIVFGQEASKSGFFAFVQTTNSTTSSFGQTAVSSGGNTLFGQSGSNSPSGFFGQHSTAFNQATSGFEQKPTFGQSGSFVFGQQTTTANTSPFGQPATPSSSSSGGLFAQSGFFTGLGGKPSSENVGKNIFGVPAGNAQTSLNLFGNQQPEGFGSKSGGVFSGGSFSGGGGSVAQTGFGGFQQPPQKSPVNPGGFGGSPAFGGSPTFGGSPQFGATPNFGSQGTFGSPFGGSPSFGSGQTTGSFGSGQTSGGFGGFASMNSPTFDTLAASAQAPSFNSLTQQGQQTFGNLNQQAGAGSTGGFGSPSFGGSPGFGSQPSGFGSQDQSASAFTQWRQ</sequence>
<evidence type="ECO:0000256" key="3">
    <source>
        <dbReference type="ARBA" id="ARBA00023242"/>
    </source>
</evidence>
<dbReference type="InterPro" id="IPR026054">
    <property type="entry name" value="Nucleoporin"/>
</dbReference>
<feature type="compositionally biased region" description="Polar residues" evidence="4">
    <location>
        <begin position="1895"/>
        <end position="1911"/>
    </location>
</feature>
<dbReference type="GeneID" id="106470127"/>
<feature type="compositionally biased region" description="Polar residues" evidence="4">
    <location>
        <begin position="991"/>
        <end position="1017"/>
    </location>
</feature>
<organism evidence="6 7">
    <name type="scientific">Limulus polyphemus</name>
    <name type="common">Atlantic horseshoe crab</name>
    <dbReference type="NCBI Taxonomy" id="6850"/>
    <lineage>
        <taxon>Eukaryota</taxon>
        <taxon>Metazoa</taxon>
        <taxon>Ecdysozoa</taxon>
        <taxon>Arthropoda</taxon>
        <taxon>Chelicerata</taxon>
        <taxon>Merostomata</taxon>
        <taxon>Xiphosura</taxon>
        <taxon>Limulidae</taxon>
        <taxon>Limulus</taxon>
    </lineage>
</organism>
<feature type="compositionally biased region" description="Low complexity" evidence="4">
    <location>
        <begin position="1924"/>
        <end position="1943"/>
    </location>
</feature>
<keyword evidence="6" id="KW-1185">Reference proteome</keyword>
<feature type="region of interest" description="Disordered" evidence="4">
    <location>
        <begin position="1792"/>
        <end position="1877"/>
    </location>
</feature>
<dbReference type="SUPFAM" id="SSF117289">
    <property type="entry name" value="Nucleoporin domain"/>
    <property type="match status" value="1"/>
</dbReference>
<feature type="compositionally biased region" description="Polar residues" evidence="4">
    <location>
        <begin position="1026"/>
        <end position="1044"/>
    </location>
</feature>
<keyword evidence="2" id="KW-0813">Transport</keyword>
<feature type="region of interest" description="Disordered" evidence="4">
    <location>
        <begin position="557"/>
        <end position="596"/>
    </location>
</feature>
<dbReference type="InterPro" id="IPR039462">
    <property type="entry name" value="Nup159/Nup146_N"/>
</dbReference>
<protein>
    <submittedName>
        <fullName evidence="7">Nuclear pore complex protein Nup214-like isoform X1</fullName>
    </submittedName>
</protein>
<evidence type="ECO:0000256" key="1">
    <source>
        <dbReference type="ARBA" id="ARBA00004123"/>
    </source>
</evidence>
<evidence type="ECO:0000256" key="4">
    <source>
        <dbReference type="SAM" id="MobiDB-lite"/>
    </source>
</evidence>
<dbReference type="Gene3D" id="2.130.10.10">
    <property type="entry name" value="YVTN repeat-like/Quinoprotein amine dehydrogenase"/>
    <property type="match status" value="1"/>
</dbReference>
<reference evidence="7" key="1">
    <citation type="submission" date="2025-08" db="UniProtKB">
        <authorList>
            <consortium name="RefSeq"/>
        </authorList>
    </citation>
    <scope>IDENTIFICATION</scope>
    <source>
        <tissue evidence="7">Muscle</tissue>
    </source>
</reference>
<dbReference type="RefSeq" id="XP_022254419.1">
    <property type="nucleotide sequence ID" value="XM_022398711.1"/>
</dbReference>
<proteinExistence type="predicted"/>
<keyword evidence="3" id="KW-0539">Nucleus</keyword>
<name>A0ABM1TEW3_LIMPO</name>
<evidence type="ECO:0000313" key="7">
    <source>
        <dbReference type="RefSeq" id="XP_022254419.1"/>
    </source>
</evidence>
<accession>A0ABM1TEW3</accession>
<feature type="region of interest" description="Disordered" evidence="4">
    <location>
        <begin position="1334"/>
        <end position="1367"/>
    </location>
</feature>
<feature type="region of interest" description="Disordered" evidence="4">
    <location>
        <begin position="987"/>
        <end position="1049"/>
    </location>
</feature>
<feature type="compositionally biased region" description="Gly residues" evidence="4">
    <location>
        <begin position="1864"/>
        <end position="1875"/>
    </location>
</feature>
<dbReference type="Pfam" id="PF16755">
    <property type="entry name" value="Beta-prop_NUP159_NUP214"/>
    <property type="match status" value="1"/>
</dbReference>
<gene>
    <name evidence="7" type="primary">LOC106470127</name>
</gene>
<feature type="compositionally biased region" description="Polar residues" evidence="4">
    <location>
        <begin position="1944"/>
        <end position="1955"/>
    </location>
</feature>
<evidence type="ECO:0000256" key="2">
    <source>
        <dbReference type="ARBA" id="ARBA00022448"/>
    </source>
</evidence>
<evidence type="ECO:0000313" key="6">
    <source>
        <dbReference type="Proteomes" id="UP000694941"/>
    </source>
</evidence>
<feature type="compositionally biased region" description="Low complexity" evidence="4">
    <location>
        <begin position="1821"/>
        <end position="1863"/>
    </location>
</feature>
<comment type="subcellular location">
    <subcellularLocation>
        <location evidence="1">Nucleus</location>
    </subcellularLocation>
</comment>
<feature type="compositionally biased region" description="Polar residues" evidence="4">
    <location>
        <begin position="570"/>
        <end position="596"/>
    </location>
</feature>
<dbReference type="PANTHER" id="PTHR23193:SF46">
    <property type="entry name" value="NUCLEAR PORE COMPLEX PROTEIN NUP214"/>
    <property type="match status" value="1"/>
</dbReference>
<dbReference type="PANTHER" id="PTHR23193">
    <property type="entry name" value="NUCLEAR PORE COMPLEX PROTEIN NUP"/>
    <property type="match status" value="1"/>
</dbReference>
<dbReference type="InterPro" id="IPR015943">
    <property type="entry name" value="WD40/YVTN_repeat-like_dom_sf"/>
</dbReference>
<feature type="domain" description="Nucleoporin Nup159/Nup146 N-terminal" evidence="5">
    <location>
        <begin position="86"/>
        <end position="389"/>
    </location>
</feature>
<evidence type="ECO:0000259" key="5">
    <source>
        <dbReference type="Pfam" id="PF16755"/>
    </source>
</evidence>
<feature type="region of interest" description="Disordered" evidence="4">
    <location>
        <begin position="1895"/>
        <end position="1955"/>
    </location>
</feature>
<dbReference type="Proteomes" id="UP000694941">
    <property type="component" value="Unplaced"/>
</dbReference>